<protein>
    <submittedName>
        <fullName evidence="3">Uncharacterized protein</fullName>
    </submittedName>
</protein>
<feature type="region of interest" description="Disordered" evidence="1">
    <location>
        <begin position="38"/>
        <end position="59"/>
    </location>
</feature>
<evidence type="ECO:0000256" key="2">
    <source>
        <dbReference type="SAM" id="SignalP"/>
    </source>
</evidence>
<reference evidence="3 4" key="1">
    <citation type="submission" date="2020-05" db="EMBL/GenBank/DDBJ databases">
        <title>The draft genome sequence of Maribacter arenosus CAU 1321.</title>
        <authorList>
            <person name="Mu L."/>
        </authorList>
    </citation>
    <scope>NUCLEOTIDE SEQUENCE [LARGE SCALE GENOMIC DNA]</scope>
    <source>
        <strain evidence="3 4">CAU 1321</strain>
    </source>
</reference>
<keyword evidence="2" id="KW-0732">Signal</keyword>
<proteinExistence type="predicted"/>
<keyword evidence="4" id="KW-1185">Reference proteome</keyword>
<sequence length="233" mass="26195">MKTTTTIMVLLFLLIGSPTAQAQDLLDALKQTAQMYNEANPEGESETNQGAAPEGQNEWQEAWDNEREENADILDALDTKYLKCTALMILYVDAYIRLKEEHKIGNVSMSACDAYGMQTLALAASTTIMYCPEEMVQLSIDELKKIAIDLDKASQEYSRGNTNLKLWLKFLNIANWYYHGEAIQELGQNNTWGDSPDHLAYTIKYMISFFTPRHILGATLKIAEKMEALSCSG</sequence>
<accession>A0ABR7VCB0</accession>
<dbReference type="Proteomes" id="UP000598350">
    <property type="component" value="Unassembled WGS sequence"/>
</dbReference>
<evidence type="ECO:0000313" key="3">
    <source>
        <dbReference type="EMBL" id="MBD0850470.1"/>
    </source>
</evidence>
<evidence type="ECO:0000313" key="4">
    <source>
        <dbReference type="Proteomes" id="UP000598350"/>
    </source>
</evidence>
<name>A0ABR7VCB0_9FLAO</name>
<feature type="chain" id="PRO_5046113549" evidence="2">
    <location>
        <begin position="23"/>
        <end position="233"/>
    </location>
</feature>
<dbReference type="RefSeq" id="WP_188313595.1">
    <property type="nucleotide sequence ID" value="NZ_JABTCG010000002.1"/>
</dbReference>
<comment type="caution">
    <text evidence="3">The sequence shown here is derived from an EMBL/GenBank/DDBJ whole genome shotgun (WGS) entry which is preliminary data.</text>
</comment>
<evidence type="ECO:0000256" key="1">
    <source>
        <dbReference type="SAM" id="MobiDB-lite"/>
    </source>
</evidence>
<gene>
    <name evidence="3" type="ORF">HPE63_07305</name>
</gene>
<dbReference type="EMBL" id="JABTCG010000002">
    <property type="protein sequence ID" value="MBD0850470.1"/>
    <property type="molecule type" value="Genomic_DNA"/>
</dbReference>
<feature type="signal peptide" evidence="2">
    <location>
        <begin position="1"/>
        <end position="22"/>
    </location>
</feature>
<organism evidence="3 4">
    <name type="scientific">Maribacter arenosus</name>
    <dbReference type="NCBI Taxonomy" id="1854708"/>
    <lineage>
        <taxon>Bacteria</taxon>
        <taxon>Pseudomonadati</taxon>
        <taxon>Bacteroidota</taxon>
        <taxon>Flavobacteriia</taxon>
        <taxon>Flavobacteriales</taxon>
        <taxon>Flavobacteriaceae</taxon>
        <taxon>Maribacter</taxon>
    </lineage>
</organism>